<protein>
    <recommendedName>
        <fullName evidence="1">KANL3/Tex30 alpha/beta hydrolase-like domain-containing protein</fullName>
    </recommendedName>
</protein>
<feature type="domain" description="KANL3/Tex30 alpha/beta hydrolase-like" evidence="1">
    <location>
        <begin position="2"/>
        <end position="91"/>
    </location>
</feature>
<dbReference type="EMBL" id="UINC01186037">
    <property type="protein sequence ID" value="SVD98058.1"/>
    <property type="molecule type" value="Genomic_DNA"/>
</dbReference>
<dbReference type="AlphaFoldDB" id="A0A382ZTQ1"/>
<dbReference type="Gene3D" id="3.40.50.1820">
    <property type="entry name" value="alpha/beta hydrolase"/>
    <property type="match status" value="1"/>
</dbReference>
<evidence type="ECO:0000313" key="2">
    <source>
        <dbReference type="EMBL" id="SVD98058.1"/>
    </source>
</evidence>
<sequence>IVFFSFPLHPAGKPGVERADHLDEVTVPMLFLSGTRDDLGHLDLLEPVVEKHPQATLHLIETADHGFKILKRTRKSDEDVYAELARVLVQWTTQISWSATA</sequence>
<dbReference type="InterPro" id="IPR029058">
    <property type="entry name" value="AB_hydrolase_fold"/>
</dbReference>
<organism evidence="2">
    <name type="scientific">marine metagenome</name>
    <dbReference type="NCBI Taxonomy" id="408172"/>
    <lineage>
        <taxon>unclassified sequences</taxon>
        <taxon>metagenomes</taxon>
        <taxon>ecological metagenomes</taxon>
    </lineage>
</organism>
<feature type="non-terminal residue" evidence="2">
    <location>
        <position position="1"/>
    </location>
</feature>
<reference evidence="2" key="1">
    <citation type="submission" date="2018-05" db="EMBL/GenBank/DDBJ databases">
        <authorList>
            <person name="Lanie J.A."/>
            <person name="Ng W.-L."/>
            <person name="Kazmierczak K.M."/>
            <person name="Andrzejewski T.M."/>
            <person name="Davidsen T.M."/>
            <person name="Wayne K.J."/>
            <person name="Tettelin H."/>
            <person name="Glass J.I."/>
            <person name="Rusch D."/>
            <person name="Podicherti R."/>
            <person name="Tsui H.-C.T."/>
            <person name="Winkler M.E."/>
        </authorList>
    </citation>
    <scope>NUCLEOTIDE SEQUENCE</scope>
</reference>
<accession>A0A382ZTQ1</accession>
<dbReference type="SUPFAM" id="SSF53474">
    <property type="entry name" value="alpha/beta-Hydrolases"/>
    <property type="match status" value="1"/>
</dbReference>
<evidence type="ECO:0000259" key="1">
    <source>
        <dbReference type="Pfam" id="PF20408"/>
    </source>
</evidence>
<gene>
    <name evidence="2" type="ORF">METZ01_LOCUS450912</name>
</gene>
<name>A0A382ZTQ1_9ZZZZ</name>
<dbReference type="InterPro" id="IPR046879">
    <property type="entry name" value="KANL3/Tex30_Abhydrolase"/>
</dbReference>
<dbReference type="PANTHER" id="PTHR13136:SF11">
    <property type="entry name" value="TESTIS-EXPRESSED PROTEIN 30"/>
    <property type="match status" value="1"/>
</dbReference>
<dbReference type="InterPro" id="IPR026555">
    <property type="entry name" value="NSL3/Tex30"/>
</dbReference>
<dbReference type="Pfam" id="PF20408">
    <property type="entry name" value="Abhydrolase_11"/>
    <property type="match status" value="1"/>
</dbReference>
<dbReference type="PANTHER" id="PTHR13136">
    <property type="entry name" value="TESTIS DEVELOPMENT PROTEIN PRTD"/>
    <property type="match status" value="1"/>
</dbReference>
<proteinExistence type="predicted"/>